<reference evidence="2" key="1">
    <citation type="submission" date="2022-01" db="EMBL/GenBank/DDBJ databases">
        <title>Comparative genomics reveals a dynamic genome evolution in the ectomycorrhizal milk-cap (Lactarius) mushrooms.</title>
        <authorList>
            <consortium name="DOE Joint Genome Institute"/>
            <person name="Lebreton A."/>
            <person name="Tang N."/>
            <person name="Kuo A."/>
            <person name="LaButti K."/>
            <person name="Drula E."/>
            <person name="Barry K."/>
            <person name="Clum A."/>
            <person name="Lipzen A."/>
            <person name="Mousain D."/>
            <person name="Ng V."/>
            <person name="Wang R."/>
            <person name="Wang X."/>
            <person name="Dai Y."/>
            <person name="Henrissat B."/>
            <person name="Grigoriev I.V."/>
            <person name="Guerin-Laguette A."/>
            <person name="Yu F."/>
            <person name="Martin F.M."/>
        </authorList>
    </citation>
    <scope>NUCLEOTIDE SEQUENCE</scope>
    <source>
        <strain evidence="2">QP</strain>
    </source>
</reference>
<dbReference type="AlphaFoldDB" id="A0AAD4QDJ4"/>
<dbReference type="GO" id="GO:0070824">
    <property type="term" value="C:SHREC complex"/>
    <property type="evidence" value="ECO:0007669"/>
    <property type="project" value="InterPro"/>
</dbReference>
<dbReference type="PANTHER" id="PTHR38046">
    <property type="entry name" value="CRYPTIC LOCI REGULATOR 2"/>
    <property type="match status" value="1"/>
</dbReference>
<name>A0AAD4QDJ4_9AGAM</name>
<dbReference type="GO" id="GO:0030466">
    <property type="term" value="P:silent mating-type cassette heterochromatin formation"/>
    <property type="evidence" value="ECO:0007669"/>
    <property type="project" value="TreeGrafter"/>
</dbReference>
<dbReference type="InterPro" id="IPR038986">
    <property type="entry name" value="Clr2"/>
</dbReference>
<proteinExistence type="predicted"/>
<dbReference type="Proteomes" id="UP001201163">
    <property type="component" value="Unassembled WGS sequence"/>
</dbReference>
<dbReference type="GO" id="GO:0031934">
    <property type="term" value="C:mating-type region heterochromatin"/>
    <property type="evidence" value="ECO:0007669"/>
    <property type="project" value="TreeGrafter"/>
</dbReference>
<comment type="caution">
    <text evidence="2">The sequence shown here is derived from an EMBL/GenBank/DDBJ whole genome shotgun (WGS) entry which is preliminary data.</text>
</comment>
<evidence type="ECO:0000259" key="1">
    <source>
        <dbReference type="Pfam" id="PF16761"/>
    </source>
</evidence>
<feature type="domain" description="Cryptic loci regulator 2 N-terminal" evidence="1">
    <location>
        <begin position="83"/>
        <end position="159"/>
    </location>
</feature>
<protein>
    <recommendedName>
        <fullName evidence="1">Cryptic loci regulator 2 N-terminal domain-containing protein</fullName>
    </recommendedName>
</protein>
<sequence length="199" mass="22614">MIVDGPHFQATDEGELVFLLTDGDNSRRPTEHDILEPDEESPLRDNYYLRIPLEHRDSDRWRSEIAKYLAPLVLGATMGRLPWTLAAFPTGYELFLHKSPRPQGSAGSTLRRDFLLYGSTDVPFFSSPLEFVRHAEWLMRGAHRTPDRSRAPRCECKYCDVDGRNQKQSVISRELRARRARVLAQLGDGDADADSDADA</sequence>
<keyword evidence="3" id="KW-1185">Reference proteome</keyword>
<evidence type="ECO:0000313" key="3">
    <source>
        <dbReference type="Proteomes" id="UP001201163"/>
    </source>
</evidence>
<dbReference type="InterPro" id="IPR031915">
    <property type="entry name" value="Clr2_N"/>
</dbReference>
<dbReference type="Pfam" id="PF16761">
    <property type="entry name" value="Clr2_transil"/>
    <property type="match status" value="1"/>
</dbReference>
<organism evidence="2 3">
    <name type="scientific">Lactarius akahatsu</name>
    <dbReference type="NCBI Taxonomy" id="416441"/>
    <lineage>
        <taxon>Eukaryota</taxon>
        <taxon>Fungi</taxon>
        <taxon>Dikarya</taxon>
        <taxon>Basidiomycota</taxon>
        <taxon>Agaricomycotina</taxon>
        <taxon>Agaricomycetes</taxon>
        <taxon>Russulales</taxon>
        <taxon>Russulaceae</taxon>
        <taxon>Lactarius</taxon>
    </lineage>
</organism>
<dbReference type="EMBL" id="JAKELL010000027">
    <property type="protein sequence ID" value="KAH8991288.1"/>
    <property type="molecule type" value="Genomic_DNA"/>
</dbReference>
<dbReference type="PANTHER" id="PTHR38046:SF1">
    <property type="entry name" value="CRYPTIC LOCI REGULATOR 2"/>
    <property type="match status" value="1"/>
</dbReference>
<dbReference type="GO" id="GO:0033553">
    <property type="term" value="C:rDNA heterochromatin"/>
    <property type="evidence" value="ECO:0007669"/>
    <property type="project" value="TreeGrafter"/>
</dbReference>
<gene>
    <name evidence="2" type="ORF">EDB92DRAFT_1946098</name>
</gene>
<evidence type="ECO:0000313" key="2">
    <source>
        <dbReference type="EMBL" id="KAH8991288.1"/>
    </source>
</evidence>
<accession>A0AAD4QDJ4</accession>